<feature type="compositionally biased region" description="Basic and acidic residues" evidence="1">
    <location>
        <begin position="1115"/>
        <end position="1141"/>
    </location>
</feature>
<feature type="region of interest" description="Disordered" evidence="1">
    <location>
        <begin position="2589"/>
        <end position="3075"/>
    </location>
</feature>
<feature type="compositionally biased region" description="Basic and acidic residues" evidence="1">
    <location>
        <begin position="1626"/>
        <end position="1642"/>
    </location>
</feature>
<feature type="compositionally biased region" description="Basic and acidic residues" evidence="1">
    <location>
        <begin position="5066"/>
        <end position="5085"/>
    </location>
</feature>
<feature type="compositionally biased region" description="Basic and acidic residues" evidence="1">
    <location>
        <begin position="541"/>
        <end position="613"/>
    </location>
</feature>
<dbReference type="EMBL" id="GG697344">
    <property type="protein sequence ID" value="EFQ29325.1"/>
    <property type="molecule type" value="Genomic_DNA"/>
</dbReference>
<feature type="compositionally biased region" description="Basic and acidic residues" evidence="1">
    <location>
        <begin position="5866"/>
        <end position="5890"/>
    </location>
</feature>
<feature type="region of interest" description="Disordered" evidence="1">
    <location>
        <begin position="1"/>
        <end position="168"/>
    </location>
</feature>
<feature type="compositionally biased region" description="Polar residues" evidence="1">
    <location>
        <begin position="5953"/>
        <end position="5967"/>
    </location>
</feature>
<feature type="region of interest" description="Disordered" evidence="1">
    <location>
        <begin position="2362"/>
        <end position="2493"/>
    </location>
</feature>
<feature type="compositionally biased region" description="Basic residues" evidence="1">
    <location>
        <begin position="6348"/>
        <end position="6358"/>
    </location>
</feature>
<feature type="compositionally biased region" description="Pro residues" evidence="1">
    <location>
        <begin position="4613"/>
        <end position="4622"/>
    </location>
</feature>
<feature type="compositionally biased region" description="Basic and acidic residues" evidence="1">
    <location>
        <begin position="4119"/>
        <end position="4140"/>
    </location>
</feature>
<feature type="compositionally biased region" description="Polar residues" evidence="1">
    <location>
        <begin position="3379"/>
        <end position="3415"/>
    </location>
</feature>
<feature type="compositionally biased region" description="Polar residues" evidence="1">
    <location>
        <begin position="3969"/>
        <end position="3978"/>
    </location>
</feature>
<feature type="compositionally biased region" description="Basic and acidic residues" evidence="1">
    <location>
        <begin position="5093"/>
        <end position="5110"/>
    </location>
</feature>
<dbReference type="GeneID" id="24409834"/>
<feature type="compositionally biased region" description="Low complexity" evidence="1">
    <location>
        <begin position="5024"/>
        <end position="5037"/>
    </location>
</feature>
<feature type="compositionally biased region" description="Basic and acidic residues" evidence="1">
    <location>
        <begin position="6387"/>
        <end position="6407"/>
    </location>
</feature>
<feature type="region of interest" description="Disordered" evidence="1">
    <location>
        <begin position="6494"/>
        <end position="6708"/>
    </location>
</feature>
<feature type="region of interest" description="Disordered" evidence="1">
    <location>
        <begin position="312"/>
        <end position="524"/>
    </location>
</feature>
<feature type="region of interest" description="Disordered" evidence="1">
    <location>
        <begin position="4922"/>
        <end position="6452"/>
    </location>
</feature>
<feature type="compositionally biased region" description="Polar residues" evidence="1">
    <location>
        <begin position="2407"/>
        <end position="2422"/>
    </location>
</feature>
<feature type="compositionally biased region" description="Basic and acidic residues" evidence="1">
    <location>
        <begin position="5943"/>
        <end position="5952"/>
    </location>
</feature>
<feature type="compositionally biased region" description="Polar residues" evidence="1">
    <location>
        <begin position="6281"/>
        <end position="6300"/>
    </location>
</feature>
<feature type="compositionally biased region" description="Polar residues" evidence="1">
    <location>
        <begin position="3726"/>
        <end position="3753"/>
    </location>
</feature>
<feature type="compositionally biased region" description="Polar residues" evidence="1">
    <location>
        <begin position="4989"/>
        <end position="5000"/>
    </location>
</feature>
<feature type="compositionally biased region" description="Basic and acidic residues" evidence="1">
    <location>
        <begin position="2558"/>
        <end position="2567"/>
    </location>
</feature>
<feature type="compositionally biased region" description="Low complexity" evidence="1">
    <location>
        <begin position="4734"/>
        <end position="4749"/>
    </location>
</feature>
<feature type="compositionally biased region" description="Basic and acidic residues" evidence="1">
    <location>
        <begin position="1876"/>
        <end position="1904"/>
    </location>
</feature>
<feature type="compositionally biased region" description="Basic and acidic residues" evidence="1">
    <location>
        <begin position="882"/>
        <end position="904"/>
    </location>
</feature>
<feature type="compositionally biased region" description="Polar residues" evidence="1">
    <location>
        <begin position="1404"/>
        <end position="1415"/>
    </location>
</feature>
<feature type="compositionally biased region" description="Basic and acidic residues" evidence="1">
    <location>
        <begin position="5131"/>
        <end position="5174"/>
    </location>
</feature>
<evidence type="ECO:0000313" key="2">
    <source>
        <dbReference type="EMBL" id="EFQ29325.1"/>
    </source>
</evidence>
<feature type="compositionally biased region" description="Low complexity" evidence="1">
    <location>
        <begin position="6578"/>
        <end position="6602"/>
    </location>
</feature>
<proteinExistence type="predicted"/>
<feature type="compositionally biased region" description="Polar residues" evidence="1">
    <location>
        <begin position="5401"/>
        <end position="5414"/>
    </location>
</feature>
<feature type="compositionally biased region" description="Basic and acidic residues" evidence="1">
    <location>
        <begin position="4834"/>
        <end position="4848"/>
    </location>
</feature>
<feature type="region of interest" description="Disordered" evidence="1">
    <location>
        <begin position="961"/>
        <end position="1188"/>
    </location>
</feature>
<feature type="compositionally biased region" description="Acidic residues" evidence="1">
    <location>
        <begin position="337"/>
        <end position="355"/>
    </location>
</feature>
<feature type="compositionally biased region" description="Basic and acidic residues" evidence="1">
    <location>
        <begin position="6915"/>
        <end position="6945"/>
    </location>
</feature>
<feature type="compositionally biased region" description="Basic and acidic residues" evidence="1">
    <location>
        <begin position="1736"/>
        <end position="1755"/>
    </location>
</feature>
<feature type="compositionally biased region" description="Low complexity" evidence="1">
    <location>
        <begin position="151"/>
        <end position="162"/>
    </location>
</feature>
<feature type="compositionally biased region" description="Basic and acidic residues" evidence="1">
    <location>
        <begin position="3640"/>
        <end position="3658"/>
    </location>
</feature>
<feature type="compositionally biased region" description="Basic and acidic residues" evidence="1">
    <location>
        <begin position="78"/>
        <end position="97"/>
    </location>
</feature>
<feature type="compositionally biased region" description="Basic and acidic residues" evidence="1">
    <location>
        <begin position="1942"/>
        <end position="1959"/>
    </location>
</feature>
<feature type="compositionally biased region" description="Basic and acidic residues" evidence="1">
    <location>
        <begin position="4750"/>
        <end position="4762"/>
    </location>
</feature>
<feature type="region of interest" description="Disordered" evidence="1">
    <location>
        <begin position="1861"/>
        <end position="2088"/>
    </location>
</feature>
<feature type="compositionally biased region" description="Low complexity" evidence="1">
    <location>
        <begin position="6004"/>
        <end position="6017"/>
    </location>
</feature>
<dbReference type="PANTHER" id="PTHR40641">
    <property type="entry name" value="INVOLUCRIN REPEAT PROTEIN (AFU_ORTHOLOGUE AFUA_2G08060)"/>
    <property type="match status" value="1"/>
</dbReference>
<feature type="region of interest" description="Disordered" evidence="1">
    <location>
        <begin position="3535"/>
        <end position="4055"/>
    </location>
</feature>
<dbReference type="HOGENOM" id="CLU_000045_0_0_1"/>
<feature type="compositionally biased region" description="Basic residues" evidence="1">
    <location>
        <begin position="4571"/>
        <end position="4582"/>
    </location>
</feature>
<dbReference type="PANTHER" id="PTHR40641:SF2">
    <property type="entry name" value="INVOLUCRIN REPEAT PROTEIN"/>
    <property type="match status" value="1"/>
</dbReference>
<feature type="compositionally biased region" description="Basic and acidic residues" evidence="1">
    <location>
        <begin position="1797"/>
        <end position="1811"/>
    </location>
</feature>
<dbReference type="OrthoDB" id="5365701at2759"/>
<feature type="compositionally biased region" description="Basic residues" evidence="1">
    <location>
        <begin position="3229"/>
        <end position="3238"/>
    </location>
</feature>
<dbReference type="eggNOG" id="ENOG502QRYC">
    <property type="taxonomic scope" value="Eukaryota"/>
</dbReference>
<feature type="compositionally biased region" description="Basic residues" evidence="1">
    <location>
        <begin position="3453"/>
        <end position="3465"/>
    </location>
</feature>
<feature type="compositionally biased region" description="Polar residues" evidence="1">
    <location>
        <begin position="5644"/>
        <end position="5654"/>
    </location>
</feature>
<accession>E3QEL9</accession>
<feature type="compositionally biased region" description="Polar residues" evidence="1">
    <location>
        <begin position="323"/>
        <end position="332"/>
    </location>
</feature>
<feature type="region of interest" description="Disordered" evidence="1">
    <location>
        <begin position="6761"/>
        <end position="6800"/>
    </location>
</feature>
<gene>
    <name evidence="2" type="ORF">GLRG_04469</name>
</gene>
<feature type="compositionally biased region" description="Low complexity" evidence="1">
    <location>
        <begin position="1099"/>
        <end position="1113"/>
    </location>
</feature>
<feature type="region of interest" description="Disordered" evidence="1">
    <location>
        <begin position="828"/>
        <end position="862"/>
    </location>
</feature>
<feature type="compositionally biased region" description="Basic and acidic residues" evidence="1">
    <location>
        <begin position="1650"/>
        <end position="1670"/>
    </location>
</feature>
<feature type="compositionally biased region" description="Low complexity" evidence="1">
    <location>
        <begin position="978"/>
        <end position="996"/>
    </location>
</feature>
<feature type="compositionally biased region" description="Basic and acidic residues" evidence="1">
    <location>
        <begin position="1442"/>
        <end position="1451"/>
    </location>
</feature>
<feature type="compositionally biased region" description="Low complexity" evidence="1">
    <location>
        <begin position="5290"/>
        <end position="5308"/>
    </location>
</feature>
<feature type="compositionally biased region" description="Basic residues" evidence="1">
    <location>
        <begin position="2391"/>
        <end position="2403"/>
    </location>
</feature>
<feature type="compositionally biased region" description="Basic and acidic residues" evidence="1">
    <location>
        <begin position="4498"/>
        <end position="4507"/>
    </location>
</feature>
<evidence type="ECO:0000313" key="3">
    <source>
        <dbReference type="Proteomes" id="UP000008782"/>
    </source>
</evidence>
<dbReference type="RefSeq" id="XP_008093345.1">
    <property type="nucleotide sequence ID" value="XM_008095154.1"/>
</dbReference>
<feature type="compositionally biased region" description="Polar residues" evidence="1">
    <location>
        <begin position="5680"/>
        <end position="5689"/>
    </location>
</feature>
<feature type="region of interest" description="Disordered" evidence="1">
    <location>
        <begin position="4098"/>
        <end position="4883"/>
    </location>
</feature>
<feature type="compositionally biased region" description="Polar residues" evidence="1">
    <location>
        <begin position="3570"/>
        <end position="3583"/>
    </location>
</feature>
<feature type="compositionally biased region" description="Basic and acidic residues" evidence="1">
    <location>
        <begin position="3591"/>
        <end position="3602"/>
    </location>
</feature>
<sequence length="7639" mass="822402">MMRDPRRRSPESSRRRRRDRRDSREQLAAAAAASTTTLSTIPGPSQQYQQLQQQQQQQPLPHIYSQPQYPHYYADPQRYPEPERYSARLERYDDPQRYTHPQPQSYPHPEQYPPTEAFVNPLGYTEQQPYVEPQTYQQPREPETMRPRGGSSSSSSSSTSSSLLNISAKSPKFGGVFSTFFRAPSEQRKERRRKKQKARILSFGNSSSSSVNSDMAYGRGYIDRDKSQRASPMPQGHPSPALYRADAVDASHRPPPVPRDKTDEEILNIGRQLQDIARKQNQADLKAASKSRTSQVAGVAGAAAAAAAFSHFRPKTKTDSKTRGSATSKPNQTASSSDDDWESASEDESTTDESDNGLAYGSVFKPPKSARISSESPEQIKPPERRSTIVDPRLFGPVNSLHGAVKSPCGFGEEDPRSAGSSRRHHEETIAQVEPPKNGKQPMQRIYPVPTSDPDRFDYDRGSVVSSRQDLPQRARPEPVPIQQPIPIVPVSSKVYDAERFEEDERTKQRRSPPKGRSAAENAIAGVGVAAAAVGAAMAYSRRDSGDHSERRDDPPSEAPKRREGPRDPQQSRRKDEPEQLIRVELEDRETRKQDDPRRSHRRKDADVVDARDKKRVGRSDPAYEALKRRATERDPRPEVYRLPQGDEIRVEYDPNDDRRPREEPKEPRREERKTVVVDDRRETMRSERPTELPRDKYGVEQPEAPSTQAPIDPFQFQVADDAFQTPKYATPKRPLTPQVVTVDREPSFDNSPPRKPDYSESRMSRKDSFELEQRLEQYQQAAQDRSRPPASRRRGDSIEEEERVAKSIYDEAKNATVPIAAAAVAAAIAAEAERSRRHRRDQVTKDGPGDESQAVKDAVQEEADRYYRETVIARKIAKEEIRSRSASPHDESVVGKWQEHDNGPEVVTIVTPPEMEHHHHHHHDKSPYDAPNADVRIDHIIIPEELSRFGLPGRQLAAGEVPKFQSRDPSCERERPLLNLVLPTPVVTPRHTPAPEQQKEPSSSNQKEEAPQPRQVRPVGAPSSDAVPATEIVLGPRGEAVERPTTPIVKSVTWGENETKSFDIESPEPPKKSASSTSSKSKKKKKLGKSSPWGIISAAVGTGAAAAAAAAAPDMRDPFESKPDEHRERHSPPESPKSRGIEPVAEPTVPPASHERSKPFEDEPDLPPAPGPKPSSPQTSRMPGAFADDIEFASVLAAGLQDTGFDPNIVIDNPTYMRRDSPPGQSEPMVYQQPFAETVTDLGVYRPEGPAPADSGFVIGEVPETPVAERELGDDHLTESPRARERRDKGKVKETRLVEQEPPVEDVESPRKLSKKEKRKQKAAKRQSMDDAPADETYDTPLALSRPAPTPSSETPLDHEKPRSYYDVPEATSRDAPTFLNHPGPVYERPHTYYGYGGPQPTPLSQSNPYSNAVSAHDRPHSYYGAPEMTLRNEPVPMDESVSRYEKPRAFYDTPQSPETVIAPGSKDRGFQDVPTWDLPAISDVPRSYGETLASAASASEAAPVDYEPAATSKSSKKEKKKRSKSSKSEVIVVQEDEDEPPTERSLRDETGASPEKLLESERSHYSGPQETAEDAWDTPARKKKSKKSKQSSDEWTDVEKQSDYTPTIERSSTRDDDLGEWDDLPTKSQRDRSRFEDRDVSSVVSDPSSRREKSDRRSKSSRHEDRDASSVVVSDPTTRRDKSDRRSKNIGDEDRDASSVVSDPLSRRDKSERRSHSSRHDDRDVASVVSEPTSRSEKSERRSKSLRDEERDAGSVASDRSSRRDKSDRRSNGTRHEDDDDAKSVASGSSGRKRRSDDQKSPKEEEKRSSGFFNSLFRGGNNKEVSGKDEKSSFLDNAGTLGAGAGLAGAVAALGSLMSRSNATEPPQMEEPVDIPRSRERSSSPTRDVDIDPDIVPRDIRPAIDPQYGDLLPLPPSPMSPSTLGSPTEELEELPALPDSRPETPPEEWRRQHETKTPKTHSRKRSNIETPLRSPSQTAVPFKLRLGQRSTPSSSPGKFGPSPTSSPPVTTAPDATHDTTPTSGTNARRPSRPISWESSREIKPLYLLEQSRQESAAQSMEPPVDFPELPPSEPPSRESPAPEFSLREDDAKYFNQLQASPFEPNDLRIDTDMSQYPDQADRQFGSQETTPKAEHAIQHVGALFERPSPALPELPDAAKHLDLPENYYAELPPLPASPLDTPVMGPKAEPADTISQERSLYGPASPALPTATDAARQSAFSHANLSDLPALPASPVSGAAETLKQPVIPTSELEELPALHDSPSARPTTMPEPEPVETTSKERSSYLLHMTPPSVIKTLMDRDTLDTPPSPMPSRSYDATVSIAEIEEQDFSGSHNTALAALAGGAAAGLAAASLIDHAKAEEKAAEVERETEALGPSASAEPPADGKKSKKDKKKKKKAKGMSIDNTTLPSADIASSVSTDKENLLSTDATPATPAEELTTPISNEVTRSMPTEEQATPSSLNENVSSISVGHDEPPSVDAVPSASTSTEDAILASTDCTTAPSIEAMHTANDALPPLPPVSAEETLYLSNDADLSVADGENALPSIRDNQPLEPTDKTPREPAHSAVVPADISFPAEGDVAAVGDTAADSEVTEPAAAELLAEDTAGEKKLSKKEKKKKLQKIKKAWEQAQAEMPELERSAEPNKQTSEAALDTDAPISSSSEPAKATETNEVEEAASIPLPGALDTAEEAALLEPETTKETMQAQEAAGTQLADISEPALATPLLQSEKVPVTTEAEQAASVPLPEDLEPMTDSYLSSETEKAKDAQDPEQPESVPDFKEPITAQEEAQTTLPDFGSSKDAVEAGLPAAPPTLDSLASDVKKGKKKKGKKSVDDEPLLPNLAPEVPPDSSLSAGPTLDSDGKPLDAIANVQSEQQAPVVESLNAEDDSFKQELSLQPLEEKTAEQIDVISEPRALPLEAAEKSFGPSDDLGEQQTTVQDQSDKSAEKVVIPELQPAPLTREPSSKLDADPSEQQTSATQSDETLAITDSQQEQPVPIPESSPPAEEPTIQSREVEEPTETPSAPLSKKQKKKLKKSRKSLTADDELLAAIATKTTDPQPEPAVDRVPSTSNLDVEPIEAGISEAAPPESVADGTIAAAPVDQIVDDVSVATQAAATPLPEDATEMLEEVPEERPEPALIEVASAIPLPEDIPTEPEETPAQATETVASAMPLSEDAAEKATTTALETSDNVPIVDTDEKPTAEPVPANVEAPPTEAVQPESSGKKKKKKKKGKGGSLSQLDDVMSAETTPLQSPGVQTPTTEAPVDGPFDAKAPMADSRAVDSPIAEPSAKEVPTSEIPSVETPVVETPAAETPAETPADETPIVETPAIENLPAEISSDEPLPTRAEALEAASSIETPAAESAPSESAIAETLTENPTVDESLKTQPTDIVPTETQQVEDAILQTNEASLASDKAATATDMPETSISSLVPDEQIETPGLAEDTSKSSKKSKKKKKKDKKAAEAEPEVPAVAADDVPTQALDSTLHNSPADEKPIETDSTGMQEPVATVDQPQSGNVNVTDLAAENMLNAGPQTPTMSESQDEAFVTPPQGPATPRGQVEAFENLSQEPTLVDSQIGSFDVKSQGPRDDKDQHRGLDSPIEPETPTSSKKSKKKAKKEAAAAAAAAAAVTALEPKTEDVAKDSDNKDAKDETITDNGISNTIPDKLGEMEQSSQEPPTSGEFATDSMISEEADPGPTVTKKGKKKKKGKKSSTLDLEPENSPSTSTLETTADVANTREQSAYLTSPSGEPGSDETRFLQADAPIEAELPASPTASKKRKSVTWAPGLESFSTSPEPAPHQEGEDERLGDVSTTESAPACETAFETEPQLRQNESVAGGSPEAIGHGDVVASQGIEMDQTTTAEAEKDLEPEGQAQIRYASEPSEALSGLQDTSPNPGGDGFPSSPGLKATRGVAGEPIATQQTDSPWGGQMPPTPASSSMSDIEVANRESGETLLSEVDAEQDTSAKANATNLEPAGRPDAIDEPSAEVSAQTGEVDIPDPGLHVGVGPVSGPVDDKSVGDTQSGRIADAQPVGPALTDSALEAGDPHDTPVMALANQDDTNMEILPQPLHHVPGPSPVVVDKISDAGITDSSAAGILPLGDEQHDNNISNVRNKEAAGDAEKDETKDLHDHLATDAALAGLSENPESLGEPITSEPQLKPLSETLPGPEPTGDVNTTQDSDQTETRAGREDGFRSEPSSSSKMSKKDKKSKKTKAASSEPVPQDDVQDVKEQTVDDGAPAVQAVDGPVQAPEQAGPEPSSGVKDALEMAPVMEAVEAGEDEWASQPSGKKSKKDRKKRAAAETAAAAAATGQSNEPAFERSEVIDEENSPSQPALDEASKIDVAGDEQTTPVDTIETPIDAPEVQESKESTETVGPVESATAEVHALARPTTDIPGNSVTTDEKPGAPEEADLSGFEPTKKSKKDKKKKRQSISLDDSHELVSPKAQPEESESPKGTTTVAPAPLEDTFLPNTENKPAEDVPSSTEAGAEDLQKTEKSDETPATQAQDPTIQPIEAPAAGNSEVTPESPSVQLKNIDSAPQTDLDTLGDGTAPLQDEELPVVTKKSKKDKKKKKGLAPTSTPDEAPATPEPELVDQSAFPAANQTPEPPVVPPETPTAEDQSHKAVEEATTAEATPTTEPPLVPSEVPVIEEQISTPVGEEAPTSKKSKKDMKKKKVASIDTPEEQLSVVEGETVPESTTMSQTAETLKEPALTTIDEATLPKGASAEETAPTPETTQPTEQKPTEAEPTEDKPASETPVMEVEQPKTEVDPFAGLSKKEKKKKKAELAAVEKAAAEAAAESAAAVGKAPIPDPAEPVEVNAAEAPAEEKSLEEQPARETLAEGNPVLEPESAEAVEKAAETTPEPPQAEVDPFAGLSKKAKKKKLAEIAAAEVEAAAALNPPVETDKALEETVVEEKPAIDKSAVEETSAEKAVTEVTAEAEQKSTDKSFEETPVEDKHVDEKPAKREMPQDDSSKDEIQTESTPIAEQQPVSPKVEKDPFAGLSKKEKKKERAELAAAEEAAADAIAKTAEEKSVDGHPVEAAVGDETIEDTPTELKPAEESLLDDKLANKEHAEEVSATEAPQTKEDPSAGLNEKEEKPAAEMATADAVSEPAVVGTTQIAEDKPAETALDDKSVEEKPSDVIVEDKPVEDKPVEENADEKPEPEPPILEVDPFAGLSKKQKKKKMAEMAKAAAAAEAKEAIEEKPADSQTDNASKQVPALESDPSASVENTSKEDSVPAPLEETPQSADIANPEDELPVPEKKSKKDKKKKGKASQSDLVVEPVLEQLVEQQPEQQLASELQAEVPPSAQTEVQSTSLETAHPETVFSDKVAGPESTPAPEQLSAVEEAIPDQETEAVQPTDPEQEFPLTTGKKTKKSKGEKGLTELESESQSPNITVPQDDQSLAVEAPATEVSSVDQLAVAQPEDVPAESQMRSAGVESLPDAPAAPDVNAGDESPLTGKKAKKAKKKGKSLDLTEPEASTEPAPEVTMSAAEPAPELATESITGPVAAPPTEVFLGPSESAEDTVQELSPAMPHTPLEQSADQSAQSETVAQTNEDFSAPKLSKKDKKKKKKGKLQDDSNPPSGAATPTVLESSDPLDVPAAAQTIPDTSPASIPLPEPAELSREPPLETSANQDNTSSEVAEETPLATDLLSSKTTPQEGAPESKSLNTTQLSSEEADLPPVDSNTPDKDSVVVEPAEASRDIESSAVPPGSEPTTSQDHPQAESRSVEEPLAATESPASLSDPVQEVGKGAVIEHQPPAKEEWPEATPAKKSKKDKKKNRKSKAGDDFDLGSETAMPLEIAAEAAKDVTTTDQASTTDNNVTSDLPIVEPPITATAPEVPAQDLADEVGEEPKHLVHETTQEQRADDKKLDAPTKSETLTLEPDVDGPVSVEEPQELVVKGCKDKEERKSVQPETTAPAIDESSTPPEDHATHPVKETSTADPATEISTVESTEDTTAPAEESPELPTSKKSKSKKKKSPLVEPEVIAEAPASSASLEAEPQTVLSQEDQTAKTNLPEAPLDNNANAGTLANEPELPSKHGPGFDSKSTPDHQPQVETADDAVNKSSGTLSLDAQSIIENREVDEAPKAAKQEPAIKDLPADAPATPAEEWPEAVTTIKSKKDKKKKRQGLPLDDPEADSPLASGIATPQAVPAENETASKPESGTSLEAPADEVTVQSTDGPSEQPAAEINVVAAEKSAEPMESSEPIPTSVIPAGFNKLDDETNSQRELDEPTVPVLKTTESAEPVPLVEQTVPETTSEETSQDTRPTVENSTADTETSANIAETAGEAATDNTRSSEENNQQTPAIPASETAHEPAAAGDDEWNVPGTKRSKKGKKSKKQSISLDLRSPVSAALNSQQDSVVPGPEMSKSEEAEGKIEYFDKAPRDITRSPTTPSPPEPAAAEFVTEGVDTAHPPTSNKSVGVDLTPAQETSRVVHELPFDQSDKRKKIKTRELSNTLLPEPIMSSREIAAAYVDGGHGAPAEEASRATGQLSLPTVEPDTPQDQGPAERKMDEDASQQELNTSSARGMAASYLEHRNDQTMDEPIQPETIEKHPDSESSGMGIAAGIAAAAAGAAVLASKSSSAKKKKGKTSKYVDKRASQEEDMLDDPSLWEGADRKQVGEAANADAEDFEGGGEAADHEQMAGKPTDASIVQDDKSEPAQRPSGQGTEVPKADVVSSPTSRGMNIYSGQPQEVAAHTAELIMSPSPQAFEMDNMKDKFRDIPSLAAPFKEKVLEDNVESPILGRDTGTEAAEGMSMNKNQEESLGWGAKTSKTNTMVSDMDEAVDRGFEAETRRDLPGGRPLKSPERGFEVGGFRSPVPTILPPVQEEAHEGAETEHRLLYRPASRTTLGSPDPTRDSGFTTGSPHPFKRSGFDEEERDSGVQLREWQGQRSPGRDEQRTPELKSHRSERRRSRELERAKSPTDRAALLRSPAAEGETHDHPLSKTPVLREPTGRELTPEPQKYRRTVSPELERKRSKYQDLASAALAGAAISSTCSSPRSTPPPGNRSVSDRVARLQSPAPTDSVARRSMSNSSLSRHRRAMGTPTPEPLKFRPESPGIQRSGTATPPLRRVDRRVSGDLRSLSQRSHLDLTKDPKEPTSNTPVANEGRVRTKDMADVFDGFGEGRIGSPRSPTRPHSMRRRQSMQVLELESRVEQLMAENQMLADARAHAESHNSNRASGILAERDAEIDVLKQSLEFLQKEVARLAEVNEGLNSANAQLAAQHNERYRSLETQHADTSRRLEEARAEQGHFQESLLQKDAEIGRLRSELEAAKDKIRQMQRQILATKGADSDFLNVQDVDHFDHRCQQLCSHVQQWVLRFSKFSDMRSCRLTSEINDEKVIDRLDNAILDGTDVDTYLADRVKRRDVFMSMTMNMIWEFVFTRYLFGMDREQRQKLKSLEKLLTEVGPPRAVRQWRAVTLTLLSKRPSFKHQRDLDTEAVVQAIFQTLSKVLPPPSNLEDQIQSQLRRVMREAVDLSIEMRTQRAEYMMLPPLQPEYDADGELADTVTFNAALMNERSADKSVTNEVLEAQKAVVRIVLFPLVVKKGDDGGNNDDEIVVCPAQVLVARPKGSKAVRLFTPGSDTGGASISGQTAAMHSDISMGTFLPDQASTQS</sequence>
<feature type="compositionally biased region" description="Polar residues" evidence="1">
    <location>
        <begin position="5824"/>
        <end position="5839"/>
    </location>
</feature>
<dbReference type="STRING" id="645133.E3QEL9"/>
<feature type="compositionally biased region" description="Polar residues" evidence="1">
    <location>
        <begin position="6173"/>
        <end position="6183"/>
    </location>
</feature>
<feature type="compositionally biased region" description="Basic residues" evidence="1">
    <location>
        <begin position="6135"/>
        <end position="6145"/>
    </location>
</feature>
<feature type="compositionally biased region" description="Basic and acidic residues" evidence="1">
    <location>
        <begin position="496"/>
        <end position="507"/>
    </location>
</feature>
<feature type="compositionally biased region" description="Low complexity" evidence="1">
    <location>
        <begin position="4007"/>
        <end position="4019"/>
    </location>
</feature>
<dbReference type="VEuPathDB" id="FungiDB:GLRG_04469"/>
<feature type="compositionally biased region" description="Basic and acidic residues" evidence="1">
    <location>
        <begin position="743"/>
        <end position="776"/>
    </location>
</feature>
<feature type="compositionally biased region" description="Basic residues" evidence="1">
    <location>
        <begin position="5986"/>
        <end position="5995"/>
    </location>
</feature>
<feature type="compositionally biased region" description="Polar residues" evidence="1">
    <location>
        <begin position="5319"/>
        <end position="5330"/>
    </location>
</feature>
<feature type="compositionally biased region" description="Basic and acidic residues" evidence="1">
    <location>
        <begin position="1707"/>
        <end position="1727"/>
    </location>
</feature>
<feature type="compositionally biased region" description="Basic residues" evidence="1">
    <location>
        <begin position="1516"/>
        <end position="1527"/>
    </location>
</feature>
<feature type="region of interest" description="Disordered" evidence="1">
    <location>
        <begin position="2542"/>
        <end position="2576"/>
    </location>
</feature>
<keyword evidence="3" id="KW-1185">Reference proteome</keyword>
<feature type="compositionally biased region" description="Pro residues" evidence="1">
    <location>
        <begin position="2066"/>
        <end position="2076"/>
    </location>
</feature>
<feature type="compositionally biased region" description="Basic and acidic residues" evidence="1">
    <location>
        <begin position="1762"/>
        <end position="1779"/>
    </location>
</feature>
<feature type="compositionally biased region" description="Basic and acidic residues" evidence="1">
    <location>
        <begin position="4922"/>
        <end position="4942"/>
    </location>
</feature>
<feature type="compositionally biased region" description="Low complexity" evidence="1">
    <location>
        <begin position="2431"/>
        <end position="2445"/>
    </location>
</feature>
<feature type="compositionally biased region" description="Basic and acidic residues" evidence="1">
    <location>
        <begin position="2362"/>
        <end position="2375"/>
    </location>
</feature>
<feature type="compositionally biased region" description="Polar residues" evidence="1">
    <location>
        <begin position="6309"/>
        <end position="6323"/>
    </location>
</feature>
<feature type="region of interest" description="Disordered" evidence="1">
    <location>
        <begin position="1244"/>
        <end position="1845"/>
    </location>
</feature>
<feature type="compositionally biased region" description="Low complexity" evidence="1">
    <location>
        <begin position="3356"/>
        <end position="3378"/>
    </location>
</feature>
<feature type="compositionally biased region" description="Basic and acidic residues" evidence="1">
    <location>
        <begin position="1"/>
        <end position="13"/>
    </location>
</feature>
<feature type="compositionally biased region" description="Low complexity" evidence="1">
    <location>
        <begin position="3473"/>
        <end position="3483"/>
    </location>
</feature>
<feature type="region of interest" description="Disordered" evidence="1">
    <location>
        <begin position="6812"/>
        <end position="7165"/>
    </location>
</feature>
<feature type="compositionally biased region" description="Basic residues" evidence="1">
    <location>
        <begin position="2615"/>
        <end position="2628"/>
    </location>
</feature>
<feature type="region of interest" description="Disordered" evidence="1">
    <location>
        <begin position="2174"/>
        <end position="2323"/>
    </location>
</feature>
<feature type="compositionally biased region" description="Basic and acidic residues" evidence="1">
    <location>
        <begin position="1058"/>
        <end position="1072"/>
    </location>
</feature>
<feature type="compositionally biased region" description="Polar residues" evidence="1">
    <location>
        <begin position="2976"/>
        <end position="2993"/>
    </location>
</feature>
<feature type="compositionally biased region" description="Basic and acidic residues" evidence="1">
    <location>
        <begin position="6812"/>
        <end position="6831"/>
    </location>
</feature>
<feature type="compositionally biased region" description="Basic and acidic residues" evidence="1">
    <location>
        <begin position="6849"/>
        <end position="6861"/>
    </location>
</feature>
<feature type="compositionally biased region" description="Basic and acidic residues" evidence="1">
    <location>
        <begin position="5917"/>
        <end position="5927"/>
    </location>
</feature>
<protein>
    <recommendedName>
        <fullName evidence="4">Involucrin repeat protein</fullName>
    </recommendedName>
</protein>
<feature type="compositionally biased region" description="Basic residues" evidence="1">
    <location>
        <begin position="5786"/>
        <end position="5798"/>
    </location>
</feature>
<feature type="compositionally biased region" description="Polar residues" evidence="1">
    <location>
        <begin position="4508"/>
        <end position="4517"/>
    </location>
</feature>
<feature type="compositionally biased region" description="Basic and acidic residues" evidence="1">
    <location>
        <begin position="5038"/>
        <end position="5048"/>
    </location>
</feature>
<feature type="compositionally biased region" description="Low complexity" evidence="1">
    <location>
        <begin position="1992"/>
        <end position="2024"/>
    </location>
</feature>
<feature type="compositionally biased region" description="Low complexity" evidence="1">
    <location>
        <begin position="3163"/>
        <end position="3172"/>
    </location>
</feature>
<feature type="compositionally biased region" description="Polar residues" evidence="1">
    <location>
        <begin position="4529"/>
        <end position="4551"/>
    </location>
</feature>
<feature type="compositionally biased region" description="Basic residues" evidence="1">
    <location>
        <begin position="4210"/>
        <end position="4221"/>
    </location>
</feature>
<feature type="compositionally biased region" description="Low complexity" evidence="1">
    <location>
        <begin position="1495"/>
        <end position="1504"/>
    </location>
</feature>
<feature type="region of interest" description="Disordered" evidence="1">
    <location>
        <begin position="882"/>
        <end position="905"/>
    </location>
</feature>
<feature type="compositionally biased region" description="Basic and acidic residues" evidence="1">
    <location>
        <begin position="794"/>
        <end position="803"/>
    </location>
</feature>
<feature type="compositionally biased region" description="Polar residues" evidence="1">
    <location>
        <begin position="3251"/>
        <end position="3266"/>
    </location>
</feature>
<feature type="compositionally biased region" description="Low complexity" evidence="1">
    <location>
        <begin position="3207"/>
        <end position="3222"/>
    </location>
</feature>
<feature type="region of interest" description="Disordered" evidence="1">
    <location>
        <begin position="539"/>
        <end position="803"/>
    </location>
</feature>
<feature type="compositionally biased region" description="Basic residues" evidence="1">
    <location>
        <begin position="3032"/>
        <end position="3043"/>
    </location>
</feature>
<feature type="compositionally biased region" description="Polar residues" evidence="1">
    <location>
        <begin position="4703"/>
        <end position="4713"/>
    </location>
</feature>
<feature type="compositionally biased region" description="Basic residues" evidence="1">
    <location>
        <begin position="4428"/>
        <end position="4438"/>
    </location>
</feature>
<feature type="compositionally biased region" description="Basic and acidic residues" evidence="1">
    <location>
        <begin position="1679"/>
        <end position="1694"/>
    </location>
</feature>
<feature type="compositionally biased region" description="Basic residues" evidence="1">
    <location>
        <begin position="4673"/>
        <end position="4684"/>
    </location>
</feature>
<feature type="compositionally biased region" description="Basic and acidic residues" evidence="1">
    <location>
        <begin position="1543"/>
        <end position="1566"/>
    </location>
</feature>
<feature type="compositionally biased region" description="Basic and acidic residues" evidence="1">
    <location>
        <begin position="3804"/>
        <end position="3814"/>
    </location>
</feature>
<feature type="compositionally biased region" description="Basic residues" evidence="1">
    <location>
        <begin position="4296"/>
        <end position="4305"/>
    </location>
</feature>
<feature type="compositionally biased region" description="Low complexity" evidence="1">
    <location>
        <begin position="4584"/>
        <end position="4598"/>
    </location>
</feature>
<feature type="compositionally biased region" description="Polar residues" evidence="1">
    <location>
        <begin position="2446"/>
        <end position="2473"/>
    </location>
</feature>
<feature type="compositionally biased region" description="Basic residues" evidence="1">
    <location>
        <begin position="5576"/>
        <end position="5587"/>
    </location>
</feature>
<feature type="region of interest" description="Disordered" evidence="1">
    <location>
        <begin position="1200"/>
        <end position="1230"/>
    </location>
</feature>
<feature type="compositionally biased region" description="Low complexity" evidence="1">
    <location>
        <begin position="3306"/>
        <end position="3327"/>
    </location>
</feature>
<dbReference type="InterPro" id="IPR053268">
    <property type="entry name" value="Woronin_anchor"/>
</dbReference>
<name>E3QEL9_COLGM</name>
<feature type="compositionally biased region" description="Basic and acidic residues" evidence="1">
    <location>
        <begin position="6236"/>
        <end position="6248"/>
    </location>
</feature>
<feature type="region of interest" description="Disordered" evidence="1">
    <location>
        <begin position="3153"/>
        <end position="3521"/>
    </location>
</feature>
<feature type="compositionally biased region" description="Polar residues" evidence="1">
    <location>
        <begin position="6698"/>
        <end position="6708"/>
    </location>
</feature>
<feature type="compositionally biased region" description="Basic and acidic residues" evidence="1">
    <location>
        <begin position="626"/>
        <end position="699"/>
    </location>
</feature>
<feature type="compositionally biased region" description="Low complexity" evidence="1">
    <location>
        <begin position="27"/>
        <end position="58"/>
    </location>
</feature>
<evidence type="ECO:0008006" key="4">
    <source>
        <dbReference type="Google" id="ProtNLM"/>
    </source>
</evidence>
<reference evidence="3" key="1">
    <citation type="journal article" date="2012" name="Nat. Genet.">
        <title>Lifestyle transitions in plant pathogenic Colletotrichum fungi deciphered by genome and transcriptome analyses.</title>
        <authorList>
            <person name="O'Connell R.J."/>
            <person name="Thon M.R."/>
            <person name="Hacquard S."/>
            <person name="Amyotte S.G."/>
            <person name="Kleemann J."/>
            <person name="Torres M.F."/>
            <person name="Damm U."/>
            <person name="Buiate E.A."/>
            <person name="Epstein L."/>
            <person name="Alkan N."/>
            <person name="Altmueller J."/>
            <person name="Alvarado-Balderrama L."/>
            <person name="Bauser C.A."/>
            <person name="Becker C."/>
            <person name="Birren B.W."/>
            <person name="Chen Z."/>
            <person name="Choi J."/>
            <person name="Crouch J.A."/>
            <person name="Duvick J.P."/>
            <person name="Farman M.A."/>
            <person name="Gan P."/>
            <person name="Heiman D."/>
            <person name="Henrissat B."/>
            <person name="Howard R.J."/>
            <person name="Kabbage M."/>
            <person name="Koch C."/>
            <person name="Kracher B."/>
            <person name="Kubo Y."/>
            <person name="Law A.D."/>
            <person name="Lebrun M.-H."/>
            <person name="Lee Y.-H."/>
            <person name="Miyara I."/>
            <person name="Moore N."/>
            <person name="Neumann U."/>
            <person name="Nordstroem K."/>
            <person name="Panaccione D.G."/>
            <person name="Panstruga R."/>
            <person name="Place M."/>
            <person name="Proctor R.H."/>
            <person name="Prusky D."/>
            <person name="Rech G."/>
            <person name="Reinhardt R."/>
            <person name="Rollins J.A."/>
            <person name="Rounsley S."/>
            <person name="Schardl C.L."/>
            <person name="Schwartz D.C."/>
            <person name="Shenoy N."/>
            <person name="Shirasu K."/>
            <person name="Sikhakolli U.R."/>
            <person name="Stueber K."/>
            <person name="Sukno S.A."/>
            <person name="Sweigard J.A."/>
            <person name="Takano Y."/>
            <person name="Takahara H."/>
            <person name="Trail F."/>
            <person name="van der Does H.C."/>
            <person name="Voll L.M."/>
            <person name="Will I."/>
            <person name="Young S."/>
            <person name="Zeng Q."/>
            <person name="Zhang J."/>
            <person name="Zhou S."/>
            <person name="Dickman M.B."/>
            <person name="Schulze-Lefert P."/>
            <person name="Ver Loren van Themaat E."/>
            <person name="Ma L.-J."/>
            <person name="Vaillancourt L.J."/>
        </authorList>
    </citation>
    <scope>NUCLEOTIDE SEQUENCE [LARGE SCALE GENOMIC DNA]</scope>
    <source>
        <strain evidence="3">M1.001 / M2 / FGSC 10212</strain>
    </source>
</reference>
<feature type="compositionally biased region" description="Polar residues" evidence="1">
    <location>
        <begin position="6080"/>
        <end position="6094"/>
    </location>
</feature>
<feature type="compositionally biased region" description="Polar residues" evidence="1">
    <location>
        <begin position="5551"/>
        <end position="5570"/>
    </location>
</feature>
<feature type="compositionally biased region" description="Polar residues" evidence="1">
    <location>
        <begin position="6019"/>
        <end position="6030"/>
    </location>
</feature>
<feature type="compositionally biased region" description="Basic and acidic residues" evidence="1">
    <location>
        <begin position="4949"/>
        <end position="4987"/>
    </location>
</feature>
<feature type="compositionally biased region" description="Pro residues" evidence="1">
    <location>
        <begin position="478"/>
        <end position="488"/>
    </location>
</feature>
<feature type="compositionally biased region" description="Basic and acidic residues" evidence="1">
    <location>
        <begin position="5207"/>
        <end position="5217"/>
    </location>
</feature>
<feature type="compositionally biased region" description="Basic and acidic residues" evidence="1">
    <location>
        <begin position="4190"/>
        <end position="4201"/>
    </location>
</feature>
<dbReference type="Proteomes" id="UP000008782">
    <property type="component" value="Unassembled WGS sequence"/>
</dbReference>
<feature type="compositionally biased region" description="Low complexity" evidence="1">
    <location>
        <begin position="6117"/>
        <end position="6133"/>
    </location>
</feature>
<feature type="compositionally biased region" description="Pro residues" evidence="1">
    <location>
        <begin position="1167"/>
        <end position="1176"/>
    </location>
</feature>
<feature type="compositionally biased region" description="Basic and acidic residues" evidence="1">
    <location>
        <begin position="966"/>
        <end position="977"/>
    </location>
</feature>
<feature type="compositionally biased region" description="Low complexity" evidence="1">
    <location>
        <begin position="5490"/>
        <end position="5499"/>
    </location>
</feature>
<feature type="compositionally biased region" description="Low complexity" evidence="1">
    <location>
        <begin position="4635"/>
        <end position="4644"/>
    </location>
</feature>
<feature type="compositionally biased region" description="Basic and acidic residues" evidence="1">
    <location>
        <begin position="5701"/>
        <end position="5719"/>
    </location>
</feature>
<feature type="compositionally biased region" description="Pro residues" evidence="1">
    <location>
        <begin position="3000"/>
        <end position="3010"/>
    </location>
</feature>
<feature type="compositionally biased region" description="Low complexity" evidence="1">
    <location>
        <begin position="2688"/>
        <end position="2700"/>
    </location>
</feature>
<feature type="compositionally biased region" description="Low complexity" evidence="1">
    <location>
        <begin position="7004"/>
        <end position="7022"/>
    </location>
</feature>
<feature type="compositionally biased region" description="Basic residues" evidence="1">
    <location>
        <begin position="3706"/>
        <end position="3716"/>
    </location>
</feature>
<feature type="region of interest" description="Disordered" evidence="1">
    <location>
        <begin position="184"/>
        <end position="217"/>
    </location>
</feature>
<feature type="compositionally biased region" description="Basic and acidic residues" evidence="1">
    <location>
        <begin position="1268"/>
        <end position="1300"/>
    </location>
</feature>
<evidence type="ECO:0000256" key="1">
    <source>
        <dbReference type="SAM" id="MobiDB-lite"/>
    </source>
</evidence>
<feature type="compositionally biased region" description="Basic and acidic residues" evidence="1">
    <location>
        <begin position="6095"/>
        <end position="6116"/>
    </location>
</feature>
<feature type="compositionally biased region" description="Basic residues" evidence="1">
    <location>
        <begin position="5473"/>
        <end position="5482"/>
    </location>
</feature>
<feature type="compositionally biased region" description="Basic residues" evidence="1">
    <location>
        <begin position="1313"/>
        <end position="1326"/>
    </location>
</feature>
<feature type="compositionally biased region" description="Low complexity" evidence="1">
    <location>
        <begin position="1922"/>
        <end position="1940"/>
    </location>
</feature>
<feature type="compositionally biased region" description="Low complexity" evidence="1">
    <location>
        <begin position="4795"/>
        <end position="4816"/>
    </location>
</feature>
<feature type="compositionally biased region" description="Basic and acidic residues" evidence="1">
    <location>
        <begin position="7110"/>
        <end position="7120"/>
    </location>
</feature>
<organism evidence="3">
    <name type="scientific">Colletotrichum graminicola (strain M1.001 / M2 / FGSC 10212)</name>
    <name type="common">Maize anthracnose fungus</name>
    <name type="synonym">Glomerella graminicola</name>
    <dbReference type="NCBI Taxonomy" id="645133"/>
    <lineage>
        <taxon>Eukaryota</taxon>
        <taxon>Fungi</taxon>
        <taxon>Dikarya</taxon>
        <taxon>Ascomycota</taxon>
        <taxon>Pezizomycotina</taxon>
        <taxon>Sordariomycetes</taxon>
        <taxon>Hypocreomycetidae</taxon>
        <taxon>Glomerellales</taxon>
        <taxon>Glomerellaceae</taxon>
        <taxon>Colletotrichum</taxon>
        <taxon>Colletotrichum graminicola species complex</taxon>
    </lineage>
</organism>